<feature type="region of interest" description="Disordered" evidence="1">
    <location>
        <begin position="395"/>
        <end position="421"/>
    </location>
</feature>
<name>A0AAD3P9R6_NEPGR</name>
<evidence type="ECO:0000313" key="3">
    <source>
        <dbReference type="Proteomes" id="UP001279734"/>
    </source>
</evidence>
<dbReference type="AlphaFoldDB" id="A0AAD3P9R6"/>
<keyword evidence="3" id="KW-1185">Reference proteome</keyword>
<evidence type="ECO:0008006" key="4">
    <source>
        <dbReference type="Google" id="ProtNLM"/>
    </source>
</evidence>
<dbReference type="EMBL" id="BSYO01000002">
    <property type="protein sequence ID" value="GMH00412.1"/>
    <property type="molecule type" value="Genomic_DNA"/>
</dbReference>
<comment type="caution">
    <text evidence="2">The sequence shown here is derived from an EMBL/GenBank/DDBJ whole genome shotgun (WGS) entry which is preliminary data.</text>
</comment>
<sequence>MEGLTASISTKLQHSFGALIFFRKSSFITIDKNPCEFRKLQFKYHPMIPFWTNLPLPKRKNLHISAHLRRPTNRRNSLRKKVADNSQVRQTPTLLDRIPTSTENVNIQSNFGTAIGEQGSESSQVNEIVPGDNLAHPKRFSESKLWDKLDSWVEQNKQDIDSWGVGSSPIFTVLQNSYGNVKRVVVDEDEILRRSGLEPAYYREQIGFVDFSEVNSKISNAKVLAGEIECGKYVLPKNSSVAKFVISGDEKSRFVNGIDSILTQPTLVSTVSKLGIASCCVFLFVWAVKKVLHMRSGNTEFTRLEKEMIRRKKKSRMEKEKLKKGSVEVVQNLVKPLKLITERPKLSKDELMNSIKKAKAAKNELAMLDISPNQETISIDMDCRIQEIRRMARRTRKVERGEHSPIAGDEEREQLTSKDSSSQIEAVGHNGEEIMDFPIPVGASKTSGVDDVIETAVLDDPKNDHANFSGETVYAGNMGLQLKNAKSSHDSLNLLDSKKEVKSPNISSSHLSLSKKVVLRTKPRVILSVNEAREYLSQKHGKQVIDEKSRFSDVHEESIAMGEIKKIEGLNNDVSQRLDDAMVDLSGLSGISDPSPAVNACEDSHLKENESLSTGIFGLNRETQITTVQEASASVLGSTDCSIVDTERRLEIVEKVNETFKLLGSGEMSGLIPTGSGLEERICIPVEKDDQENFGENSEAGVLLPDNASEGSEKDAIISEVQPFVNKEKWLEKNFHELEPVVEKIGAGFRDSYKAAREKLNQELDGRLDYAKLGSIVARTELEWMNDDKLREIVLKVRDNELSGQDPFHLVDAEDKIAFFKGLETIVEKENKKLSALHEWLHSNIENLDYGAEGISLYDPPEKVVPRWKGPPIDEFLDFLINCAEQQKSSSPQEANELPLHQRVPTSQEVSSMNSESQDRVSRSSKTVIETSDGSIKPGRKSGKEYWEHTKKWSPGFLESYNAEQDPEVKAVMRDIGKDLDRWITEKEMQEAADLMDKMPQRNREFVEKKLNKLKREMELFGPQAVVNKYSEYAEEKEEDYLWWLDLPYVLCIELYTYDGEELKVGFYSLEMAEDLELDPKPHHVIAFENPNDSKNLCYIIQAHMEMLGNGKAFVVAQPPKDVFREAKANGFGVTVIRRGELELNVDQPLEEVEEKIVEIGSKMYHDKITRERSIDLSSLMKGVFGVSKPIKRRKSRRRLDRPRKH</sequence>
<gene>
    <name evidence="2" type="ORF">Nepgr_002251</name>
</gene>
<dbReference type="PANTHER" id="PTHR34962:SF1">
    <property type="entry name" value="EMBRYO DEFECTIVE 1703-RELATED"/>
    <property type="match status" value="1"/>
</dbReference>
<feature type="compositionally biased region" description="Polar residues" evidence="1">
    <location>
        <begin position="924"/>
        <end position="934"/>
    </location>
</feature>
<proteinExistence type="predicted"/>
<feature type="region of interest" description="Disordered" evidence="1">
    <location>
        <begin position="902"/>
        <end position="945"/>
    </location>
</feature>
<organism evidence="2 3">
    <name type="scientific">Nepenthes gracilis</name>
    <name type="common">Slender pitcher plant</name>
    <dbReference type="NCBI Taxonomy" id="150966"/>
    <lineage>
        <taxon>Eukaryota</taxon>
        <taxon>Viridiplantae</taxon>
        <taxon>Streptophyta</taxon>
        <taxon>Embryophyta</taxon>
        <taxon>Tracheophyta</taxon>
        <taxon>Spermatophyta</taxon>
        <taxon>Magnoliopsida</taxon>
        <taxon>eudicotyledons</taxon>
        <taxon>Gunneridae</taxon>
        <taxon>Pentapetalae</taxon>
        <taxon>Caryophyllales</taxon>
        <taxon>Nepenthaceae</taxon>
        <taxon>Nepenthes</taxon>
    </lineage>
</organism>
<protein>
    <recommendedName>
        <fullName evidence="4">Embryo defective 1703</fullName>
    </recommendedName>
</protein>
<accession>A0AAD3P9R6</accession>
<dbReference type="PANTHER" id="PTHR34962">
    <property type="entry name" value="EMBRYO DEFECTIVE 1703-RELATED"/>
    <property type="match status" value="1"/>
</dbReference>
<reference evidence="2" key="1">
    <citation type="submission" date="2023-05" db="EMBL/GenBank/DDBJ databases">
        <title>Nepenthes gracilis genome sequencing.</title>
        <authorList>
            <person name="Fukushima K."/>
        </authorList>
    </citation>
    <scope>NUCLEOTIDE SEQUENCE</scope>
    <source>
        <strain evidence="2">SING2019-196</strain>
    </source>
</reference>
<evidence type="ECO:0000256" key="1">
    <source>
        <dbReference type="SAM" id="MobiDB-lite"/>
    </source>
</evidence>
<feature type="compositionally biased region" description="Polar residues" evidence="1">
    <location>
        <begin position="904"/>
        <end position="916"/>
    </location>
</feature>
<dbReference type="Proteomes" id="UP001279734">
    <property type="component" value="Unassembled WGS sequence"/>
</dbReference>
<evidence type="ECO:0000313" key="2">
    <source>
        <dbReference type="EMBL" id="GMH00412.1"/>
    </source>
</evidence>